<dbReference type="RefSeq" id="WP_162659590.1">
    <property type="nucleotide sequence ID" value="NZ_LR593887.1"/>
</dbReference>
<feature type="domain" description="Sigma-54 factor interaction" evidence="8">
    <location>
        <begin position="14"/>
        <end position="243"/>
    </location>
</feature>
<dbReference type="PROSITE" id="PS50045">
    <property type="entry name" value="SIGMA54_INTERACT_4"/>
    <property type="match status" value="1"/>
</dbReference>
<dbReference type="InterPro" id="IPR027417">
    <property type="entry name" value="P-loop_NTPase"/>
</dbReference>
<keyword evidence="4" id="KW-0238">DNA-binding</keyword>
<dbReference type="InterPro" id="IPR058031">
    <property type="entry name" value="AAA_lid_NorR"/>
</dbReference>
<name>A0A6C2YST6_9BACT</name>
<dbReference type="SMART" id="SM00382">
    <property type="entry name" value="AAA"/>
    <property type="match status" value="1"/>
</dbReference>
<protein>
    <recommendedName>
        <fullName evidence="8">Sigma-54 factor interaction domain-containing protein</fullName>
    </recommendedName>
</protein>
<evidence type="ECO:0000256" key="4">
    <source>
        <dbReference type="ARBA" id="ARBA00023125"/>
    </source>
</evidence>
<feature type="compositionally biased region" description="Basic and acidic residues" evidence="7">
    <location>
        <begin position="360"/>
        <end position="372"/>
    </location>
</feature>
<keyword evidence="10" id="KW-1185">Reference proteome</keyword>
<evidence type="ECO:0000256" key="1">
    <source>
        <dbReference type="ARBA" id="ARBA00022741"/>
    </source>
</evidence>
<dbReference type="InterPro" id="IPR025944">
    <property type="entry name" value="Sigma_54_int_dom_CS"/>
</dbReference>
<evidence type="ECO:0000256" key="6">
    <source>
        <dbReference type="ARBA" id="ARBA00023163"/>
    </source>
</evidence>
<organism evidence="9">
    <name type="scientific">Tuwongella immobilis</name>
    <dbReference type="NCBI Taxonomy" id="692036"/>
    <lineage>
        <taxon>Bacteria</taxon>
        <taxon>Pseudomonadati</taxon>
        <taxon>Planctomycetota</taxon>
        <taxon>Planctomycetia</taxon>
        <taxon>Gemmatales</taxon>
        <taxon>Gemmataceae</taxon>
        <taxon>Tuwongella</taxon>
    </lineage>
</organism>
<dbReference type="GO" id="GO:0043565">
    <property type="term" value="F:sequence-specific DNA binding"/>
    <property type="evidence" value="ECO:0007669"/>
    <property type="project" value="InterPro"/>
</dbReference>
<dbReference type="InterPro" id="IPR003593">
    <property type="entry name" value="AAA+_ATPase"/>
</dbReference>
<dbReference type="Gene3D" id="1.10.10.60">
    <property type="entry name" value="Homeodomain-like"/>
    <property type="match status" value="1"/>
</dbReference>
<dbReference type="PROSITE" id="PS00688">
    <property type="entry name" value="SIGMA54_INTERACT_3"/>
    <property type="match status" value="1"/>
</dbReference>
<keyword evidence="3" id="KW-0805">Transcription regulation</keyword>
<keyword evidence="2" id="KW-0067">ATP-binding</keyword>
<dbReference type="KEGG" id="tim:GMBLW1_46770"/>
<dbReference type="Gene3D" id="1.10.8.60">
    <property type="match status" value="1"/>
</dbReference>
<accession>A0A6C2YST6</accession>
<dbReference type="PRINTS" id="PR01590">
    <property type="entry name" value="HTHFIS"/>
</dbReference>
<evidence type="ECO:0000313" key="10">
    <source>
        <dbReference type="Proteomes" id="UP000464378"/>
    </source>
</evidence>
<dbReference type="FunFam" id="3.40.50.300:FF:000006">
    <property type="entry name" value="DNA-binding transcriptional regulator NtrC"/>
    <property type="match status" value="1"/>
</dbReference>
<evidence type="ECO:0000256" key="7">
    <source>
        <dbReference type="SAM" id="MobiDB-lite"/>
    </source>
</evidence>
<dbReference type="Proteomes" id="UP000464378">
    <property type="component" value="Chromosome"/>
</dbReference>
<sequence>MARNEPVDPPLPDIIGSSPGMQEVYRLTRLAAPTNASVLIIGETGTGKEVIARAIHKLSHRQDGPYIRVNCGALHENLLESELFGHIKGAFTGAVDNKTGRFEAAHGGSIFLDEISSMSPKLQVKLLRVLQEREFERVGDSRTIHVNVRVIAATNQALEDEIEAGRFRDDLYYRLNVVPIPLPPLRERKDDITHLARYFVNRYAESNRREVPELTPDVIEALKSHDWPGNVRELENTIERMIVLSPGRTFSPELIPRMGKPKYSLRSARPKTDDIPGLIQTLVRLGIQTLPPGKKLYSNLVGGLERALIEQVMKLCEGVQIKAAGRLGINRNTLHKKLEEFEKADKHNANGDDSAESLDSPEKDPAAERGDA</sequence>
<dbReference type="FunFam" id="1.10.8.60:FF:000014">
    <property type="entry name" value="DNA-binding transcriptional regulator NtrC"/>
    <property type="match status" value="1"/>
</dbReference>
<dbReference type="Pfam" id="PF02954">
    <property type="entry name" value="HTH_8"/>
    <property type="match status" value="1"/>
</dbReference>
<dbReference type="SUPFAM" id="SSF52540">
    <property type="entry name" value="P-loop containing nucleoside triphosphate hydrolases"/>
    <property type="match status" value="1"/>
</dbReference>
<dbReference type="Gene3D" id="3.40.50.300">
    <property type="entry name" value="P-loop containing nucleotide triphosphate hydrolases"/>
    <property type="match status" value="1"/>
</dbReference>
<dbReference type="InterPro" id="IPR025943">
    <property type="entry name" value="Sigma_54_int_dom_ATP-bd_2"/>
</dbReference>
<dbReference type="InterPro" id="IPR002197">
    <property type="entry name" value="HTH_Fis"/>
</dbReference>
<dbReference type="CDD" id="cd00009">
    <property type="entry name" value="AAA"/>
    <property type="match status" value="1"/>
</dbReference>
<proteinExistence type="predicted"/>
<dbReference type="InterPro" id="IPR025662">
    <property type="entry name" value="Sigma_54_int_dom_ATP-bd_1"/>
</dbReference>
<keyword evidence="5" id="KW-0010">Activator</keyword>
<dbReference type="Pfam" id="PF25601">
    <property type="entry name" value="AAA_lid_14"/>
    <property type="match status" value="1"/>
</dbReference>
<keyword evidence="1" id="KW-0547">Nucleotide-binding</keyword>
<dbReference type="SUPFAM" id="SSF46689">
    <property type="entry name" value="Homeodomain-like"/>
    <property type="match status" value="1"/>
</dbReference>
<dbReference type="EMBL" id="LR586016">
    <property type="protein sequence ID" value="VIP04516.1"/>
    <property type="molecule type" value="Genomic_DNA"/>
</dbReference>
<feature type="compositionally biased region" description="Basic and acidic residues" evidence="7">
    <location>
        <begin position="340"/>
        <end position="350"/>
    </location>
</feature>
<evidence type="ECO:0000256" key="5">
    <source>
        <dbReference type="ARBA" id="ARBA00023159"/>
    </source>
</evidence>
<feature type="region of interest" description="Disordered" evidence="7">
    <location>
        <begin position="340"/>
        <end position="372"/>
    </location>
</feature>
<dbReference type="GO" id="GO:0005524">
    <property type="term" value="F:ATP binding"/>
    <property type="evidence" value="ECO:0007669"/>
    <property type="project" value="UniProtKB-KW"/>
</dbReference>
<reference evidence="9" key="1">
    <citation type="submission" date="2019-04" db="EMBL/GenBank/DDBJ databases">
        <authorList>
            <consortium name="Science for Life Laboratories"/>
        </authorList>
    </citation>
    <scope>NUCLEOTIDE SEQUENCE</scope>
    <source>
        <strain evidence="9">MBLW1</strain>
    </source>
</reference>
<evidence type="ECO:0000256" key="2">
    <source>
        <dbReference type="ARBA" id="ARBA00022840"/>
    </source>
</evidence>
<dbReference type="GO" id="GO:0006355">
    <property type="term" value="P:regulation of DNA-templated transcription"/>
    <property type="evidence" value="ECO:0007669"/>
    <property type="project" value="InterPro"/>
</dbReference>
<dbReference type="PANTHER" id="PTHR32071:SF122">
    <property type="entry name" value="SIGMA FACTOR"/>
    <property type="match status" value="1"/>
</dbReference>
<dbReference type="InterPro" id="IPR009057">
    <property type="entry name" value="Homeodomain-like_sf"/>
</dbReference>
<dbReference type="PANTHER" id="PTHR32071">
    <property type="entry name" value="TRANSCRIPTIONAL REGULATORY PROTEIN"/>
    <property type="match status" value="1"/>
</dbReference>
<evidence type="ECO:0000259" key="8">
    <source>
        <dbReference type="PROSITE" id="PS50045"/>
    </source>
</evidence>
<evidence type="ECO:0000256" key="3">
    <source>
        <dbReference type="ARBA" id="ARBA00023015"/>
    </source>
</evidence>
<dbReference type="InParanoid" id="A0A6C2YST6"/>
<dbReference type="PROSITE" id="PS00675">
    <property type="entry name" value="SIGMA54_INTERACT_1"/>
    <property type="match status" value="1"/>
</dbReference>
<gene>
    <name evidence="9" type="ORF">GMBLW1_46770</name>
</gene>
<dbReference type="PROSITE" id="PS00676">
    <property type="entry name" value="SIGMA54_INTERACT_2"/>
    <property type="match status" value="1"/>
</dbReference>
<evidence type="ECO:0000313" key="9">
    <source>
        <dbReference type="EMBL" id="VIP04516.1"/>
    </source>
</evidence>
<dbReference type="AlphaFoldDB" id="A0A6C2YST6"/>
<dbReference type="EMBL" id="LR593887">
    <property type="protein sequence ID" value="VTS06394.1"/>
    <property type="molecule type" value="Genomic_DNA"/>
</dbReference>
<keyword evidence="6" id="KW-0804">Transcription</keyword>
<dbReference type="InterPro" id="IPR002078">
    <property type="entry name" value="Sigma_54_int"/>
</dbReference>
<dbReference type="Pfam" id="PF00158">
    <property type="entry name" value="Sigma54_activat"/>
    <property type="match status" value="1"/>
</dbReference>